<protein>
    <recommendedName>
        <fullName evidence="4">Pentatricopeptide repeat-containing protein</fullName>
    </recommendedName>
</protein>
<evidence type="ECO:0000256" key="2">
    <source>
        <dbReference type="PROSITE-ProRule" id="PRU00708"/>
    </source>
</evidence>
<dbReference type="PROSITE" id="PS51375">
    <property type="entry name" value="PPR"/>
    <property type="match status" value="4"/>
</dbReference>
<proteinExistence type="predicted"/>
<keyword evidence="1" id="KW-0677">Repeat</keyword>
<dbReference type="EMBL" id="JACGWJ010000029">
    <property type="protein sequence ID" value="KAL0304553.1"/>
    <property type="molecule type" value="Genomic_DNA"/>
</dbReference>
<sequence>MAQSTGALDEKTYTNMICHYGKAGKVREASALFSKMQEEGIKPGLVSYNIMINVVAAAGLYREAEEVVQSMQKSGCSPDSLTYLAMIRAYTGSSKYCEAEKMIMLMQKEGISKTCAHFNLILLGLTKAGLMGEANRIYREIWSAGLDPDVESKRIMVRGYMDIGDVEGGVSFFERECCGVSDRFILSAAVQLYKSGGKEVEAEELLNSIKKMGVVMLSNLKVGSCNS</sequence>
<dbReference type="Pfam" id="PF13812">
    <property type="entry name" value="PPR_3"/>
    <property type="match status" value="1"/>
</dbReference>
<comment type="caution">
    <text evidence="3">The sequence shown here is derived from an EMBL/GenBank/DDBJ whole genome shotgun (WGS) entry which is preliminary data.</text>
</comment>
<gene>
    <name evidence="3" type="ORF">Sradi_6323400</name>
</gene>
<feature type="repeat" description="PPR" evidence="2">
    <location>
        <begin position="114"/>
        <end position="148"/>
    </location>
</feature>
<dbReference type="Gene3D" id="1.25.40.10">
    <property type="entry name" value="Tetratricopeptide repeat domain"/>
    <property type="match status" value="2"/>
</dbReference>
<feature type="repeat" description="PPR" evidence="2">
    <location>
        <begin position="9"/>
        <end position="43"/>
    </location>
</feature>
<organism evidence="3">
    <name type="scientific">Sesamum radiatum</name>
    <name type="common">Black benniseed</name>
    <dbReference type="NCBI Taxonomy" id="300843"/>
    <lineage>
        <taxon>Eukaryota</taxon>
        <taxon>Viridiplantae</taxon>
        <taxon>Streptophyta</taxon>
        <taxon>Embryophyta</taxon>
        <taxon>Tracheophyta</taxon>
        <taxon>Spermatophyta</taxon>
        <taxon>Magnoliopsida</taxon>
        <taxon>eudicotyledons</taxon>
        <taxon>Gunneridae</taxon>
        <taxon>Pentapetalae</taxon>
        <taxon>asterids</taxon>
        <taxon>lamiids</taxon>
        <taxon>Lamiales</taxon>
        <taxon>Pedaliaceae</taxon>
        <taxon>Sesamum</taxon>
    </lineage>
</organism>
<dbReference type="InterPro" id="IPR002885">
    <property type="entry name" value="PPR_rpt"/>
</dbReference>
<evidence type="ECO:0000256" key="1">
    <source>
        <dbReference type="ARBA" id="ARBA00022737"/>
    </source>
</evidence>
<reference evidence="3" key="2">
    <citation type="journal article" date="2024" name="Plant">
        <title>Genomic evolution and insights into agronomic trait innovations of Sesamum species.</title>
        <authorList>
            <person name="Miao H."/>
            <person name="Wang L."/>
            <person name="Qu L."/>
            <person name="Liu H."/>
            <person name="Sun Y."/>
            <person name="Le M."/>
            <person name="Wang Q."/>
            <person name="Wei S."/>
            <person name="Zheng Y."/>
            <person name="Lin W."/>
            <person name="Duan Y."/>
            <person name="Cao H."/>
            <person name="Xiong S."/>
            <person name="Wang X."/>
            <person name="Wei L."/>
            <person name="Li C."/>
            <person name="Ma Q."/>
            <person name="Ju M."/>
            <person name="Zhao R."/>
            <person name="Li G."/>
            <person name="Mu C."/>
            <person name="Tian Q."/>
            <person name="Mei H."/>
            <person name="Zhang T."/>
            <person name="Gao T."/>
            <person name="Zhang H."/>
        </authorList>
    </citation>
    <scope>NUCLEOTIDE SEQUENCE</scope>
    <source>
        <strain evidence="3">G02</strain>
    </source>
</reference>
<dbReference type="PANTHER" id="PTHR46862">
    <property type="entry name" value="OS07G0661900 PROTEIN"/>
    <property type="match status" value="1"/>
</dbReference>
<reference evidence="3" key="1">
    <citation type="submission" date="2020-06" db="EMBL/GenBank/DDBJ databases">
        <authorList>
            <person name="Li T."/>
            <person name="Hu X."/>
            <person name="Zhang T."/>
            <person name="Song X."/>
            <person name="Zhang H."/>
            <person name="Dai N."/>
            <person name="Sheng W."/>
            <person name="Hou X."/>
            <person name="Wei L."/>
        </authorList>
    </citation>
    <scope>NUCLEOTIDE SEQUENCE</scope>
    <source>
        <strain evidence="3">G02</strain>
        <tissue evidence="3">Leaf</tissue>
    </source>
</reference>
<name>A0AAW2KFE5_SESRA</name>
<dbReference type="NCBIfam" id="TIGR00756">
    <property type="entry name" value="PPR"/>
    <property type="match status" value="2"/>
</dbReference>
<feature type="repeat" description="PPR" evidence="2">
    <location>
        <begin position="79"/>
        <end position="113"/>
    </location>
</feature>
<feature type="repeat" description="PPR" evidence="2">
    <location>
        <begin position="44"/>
        <end position="78"/>
    </location>
</feature>
<dbReference type="AlphaFoldDB" id="A0AAW2KFE5"/>
<dbReference type="PANTHER" id="PTHR46862:SF5">
    <property type="entry name" value="OS02G0170000 PROTEIN"/>
    <property type="match status" value="1"/>
</dbReference>
<dbReference type="Pfam" id="PF13041">
    <property type="entry name" value="PPR_2"/>
    <property type="match status" value="1"/>
</dbReference>
<dbReference type="InterPro" id="IPR011990">
    <property type="entry name" value="TPR-like_helical_dom_sf"/>
</dbReference>
<evidence type="ECO:0008006" key="4">
    <source>
        <dbReference type="Google" id="ProtNLM"/>
    </source>
</evidence>
<accession>A0AAW2KFE5</accession>
<evidence type="ECO:0000313" key="3">
    <source>
        <dbReference type="EMBL" id="KAL0304553.1"/>
    </source>
</evidence>